<reference evidence="2 3" key="1">
    <citation type="journal article" date="2022" name="Nat. Genet.">
        <title>Improved pea reference genome and pan-genome highlight genomic features and evolutionary characteristics.</title>
        <authorList>
            <person name="Yang T."/>
            <person name="Liu R."/>
            <person name="Luo Y."/>
            <person name="Hu S."/>
            <person name="Wang D."/>
            <person name="Wang C."/>
            <person name="Pandey M.K."/>
            <person name="Ge S."/>
            <person name="Xu Q."/>
            <person name="Li N."/>
            <person name="Li G."/>
            <person name="Huang Y."/>
            <person name="Saxena R.K."/>
            <person name="Ji Y."/>
            <person name="Li M."/>
            <person name="Yan X."/>
            <person name="He Y."/>
            <person name="Liu Y."/>
            <person name="Wang X."/>
            <person name="Xiang C."/>
            <person name="Varshney R.K."/>
            <person name="Ding H."/>
            <person name="Gao S."/>
            <person name="Zong X."/>
        </authorList>
    </citation>
    <scope>NUCLEOTIDE SEQUENCE [LARGE SCALE GENOMIC DNA]</scope>
    <source>
        <strain evidence="2 3">cv. Zhongwan 6</strain>
    </source>
</reference>
<name>A0A9D4WJ32_PEA</name>
<dbReference type="InterPro" id="IPR001087">
    <property type="entry name" value="GDSL"/>
</dbReference>
<dbReference type="Gene3D" id="3.40.50.1110">
    <property type="entry name" value="SGNH hydrolase"/>
    <property type="match status" value="1"/>
</dbReference>
<dbReference type="InterPro" id="IPR008265">
    <property type="entry name" value="Lipase_GDSL_AS"/>
</dbReference>
<dbReference type="InterPro" id="IPR036514">
    <property type="entry name" value="SGNH_hydro_sf"/>
</dbReference>
<evidence type="ECO:0000313" key="2">
    <source>
        <dbReference type="EMBL" id="KAI5402795.1"/>
    </source>
</evidence>
<dbReference type="PANTHER" id="PTHR45642">
    <property type="entry name" value="GDSL ESTERASE/LIPASE EXL3"/>
    <property type="match status" value="1"/>
</dbReference>
<organism evidence="2 3">
    <name type="scientific">Pisum sativum</name>
    <name type="common">Garden pea</name>
    <name type="synonym">Lathyrus oleraceus</name>
    <dbReference type="NCBI Taxonomy" id="3888"/>
    <lineage>
        <taxon>Eukaryota</taxon>
        <taxon>Viridiplantae</taxon>
        <taxon>Streptophyta</taxon>
        <taxon>Embryophyta</taxon>
        <taxon>Tracheophyta</taxon>
        <taxon>Spermatophyta</taxon>
        <taxon>Magnoliopsida</taxon>
        <taxon>eudicotyledons</taxon>
        <taxon>Gunneridae</taxon>
        <taxon>Pentapetalae</taxon>
        <taxon>rosids</taxon>
        <taxon>fabids</taxon>
        <taxon>Fabales</taxon>
        <taxon>Fabaceae</taxon>
        <taxon>Papilionoideae</taxon>
        <taxon>50 kb inversion clade</taxon>
        <taxon>NPAAA clade</taxon>
        <taxon>Hologalegina</taxon>
        <taxon>IRL clade</taxon>
        <taxon>Fabeae</taxon>
        <taxon>Lathyrus</taxon>
    </lineage>
</organism>
<evidence type="ECO:0000256" key="1">
    <source>
        <dbReference type="ARBA" id="ARBA00008668"/>
    </source>
</evidence>
<gene>
    <name evidence="2" type="ORF">KIW84_050411</name>
</gene>
<evidence type="ECO:0000313" key="3">
    <source>
        <dbReference type="Proteomes" id="UP001058974"/>
    </source>
</evidence>
<dbReference type="Pfam" id="PF00657">
    <property type="entry name" value="Lipase_GDSL"/>
    <property type="match status" value="1"/>
</dbReference>
<dbReference type="Proteomes" id="UP001058974">
    <property type="component" value="Chromosome 5"/>
</dbReference>
<dbReference type="PROSITE" id="PS01098">
    <property type="entry name" value="LIPASE_GDSL_SER"/>
    <property type="match status" value="1"/>
</dbReference>
<evidence type="ECO:0008006" key="4">
    <source>
        <dbReference type="Google" id="ProtNLM"/>
    </source>
</evidence>
<proteinExistence type="inferred from homology"/>
<dbReference type="GO" id="GO:0006629">
    <property type="term" value="P:lipid metabolic process"/>
    <property type="evidence" value="ECO:0007669"/>
    <property type="project" value="InterPro"/>
</dbReference>
<dbReference type="GO" id="GO:0016298">
    <property type="term" value="F:lipase activity"/>
    <property type="evidence" value="ECO:0007669"/>
    <property type="project" value="InterPro"/>
</dbReference>
<dbReference type="AlphaFoldDB" id="A0A9D4WJ32"/>
<protein>
    <recommendedName>
        <fullName evidence="4">GDSL esterase/lipase EXL3</fullName>
    </recommendedName>
</protein>
<sequence>SFSKMVVYMMKVPSTYSSTRLILLRFIFLLVLSYRTNSLVKLPPNVTVPAFIAFGDSIMDTGNNNNIKTIVKCNFSPYGQDFEGGIPTGRFCNGKNPSDLIVEYFGIKELLPAYLDPNLKPSDLPTGVCFASGASGYDPLTSKIVSVISMSDQLEMFKEYIVKLKDVVGEKRKNFIIANTLFLVVAGSDDLANTYFTIRTPQLHYDVPAYTDLMVNEASKFVKEIYQLGARRIGVFSAAPIGYLPSQRTLSGGLSRNINEEYNEAAKLFNSKLSNQMDYLHSSLPNSRVIYIDIYTPLLDIILKPQKYGYRVADKGCCGTGKLEVSVLCNPLIPTCDNNKEYVFWDSYHPTESVYRTLVGEVLPKYRDRLTR</sequence>
<dbReference type="EMBL" id="JAMSHJ010000005">
    <property type="protein sequence ID" value="KAI5402795.1"/>
    <property type="molecule type" value="Genomic_DNA"/>
</dbReference>
<dbReference type="InterPro" id="IPR035669">
    <property type="entry name" value="SGNH_plant_lipase-like"/>
</dbReference>
<dbReference type="Gramene" id="Psat05G0041100-T1">
    <property type="protein sequence ID" value="KAI5402795.1"/>
    <property type="gene ID" value="KIW84_050411"/>
</dbReference>
<comment type="caution">
    <text evidence="2">The sequence shown here is derived from an EMBL/GenBank/DDBJ whole genome shotgun (WGS) entry which is preliminary data.</text>
</comment>
<comment type="similarity">
    <text evidence="1">Belongs to the 'GDSL' lipolytic enzyme family.</text>
</comment>
<dbReference type="CDD" id="cd01837">
    <property type="entry name" value="SGNH_plant_lipase_like"/>
    <property type="match status" value="1"/>
</dbReference>
<dbReference type="PANTHER" id="PTHR45642:SF137">
    <property type="entry name" value="GDSL-LIKE LIPASE_ACYLHYDROLASE"/>
    <property type="match status" value="1"/>
</dbReference>
<dbReference type="InterPro" id="IPR050592">
    <property type="entry name" value="GDSL_lipolytic_enzyme"/>
</dbReference>
<accession>A0A9D4WJ32</accession>
<dbReference type="SUPFAM" id="SSF52266">
    <property type="entry name" value="SGNH hydrolase"/>
    <property type="match status" value="1"/>
</dbReference>
<feature type="non-terminal residue" evidence="2">
    <location>
        <position position="372"/>
    </location>
</feature>
<keyword evidence="3" id="KW-1185">Reference proteome</keyword>
<dbReference type="FunFam" id="3.40.50.1110:FF:000003">
    <property type="entry name" value="GDSL esterase/lipase APG"/>
    <property type="match status" value="1"/>
</dbReference>